<feature type="domain" description="ABC transporter" evidence="5">
    <location>
        <begin position="22"/>
        <end position="252"/>
    </location>
</feature>
<dbReference type="PROSITE" id="PS00211">
    <property type="entry name" value="ABC_TRANSPORTER_1"/>
    <property type="match status" value="1"/>
</dbReference>
<dbReference type="GO" id="GO:0005524">
    <property type="term" value="F:ATP binding"/>
    <property type="evidence" value="ECO:0007669"/>
    <property type="project" value="UniProtKB-KW"/>
</dbReference>
<keyword evidence="3 6" id="KW-0067">ATP-binding</keyword>
<feature type="region of interest" description="Disordered" evidence="4">
    <location>
        <begin position="398"/>
        <end position="447"/>
    </location>
</feature>
<gene>
    <name evidence="6" type="ORF">ACFOY2_18990</name>
</gene>
<evidence type="ECO:0000256" key="2">
    <source>
        <dbReference type="ARBA" id="ARBA00022741"/>
    </source>
</evidence>
<dbReference type="Gene3D" id="3.40.50.300">
    <property type="entry name" value="P-loop containing nucleotide triphosphate hydrolases"/>
    <property type="match status" value="1"/>
</dbReference>
<evidence type="ECO:0000259" key="5">
    <source>
        <dbReference type="PROSITE" id="PS50893"/>
    </source>
</evidence>
<accession>A0ABV8G9I9</accession>
<keyword evidence="1" id="KW-0813">Transport</keyword>
<evidence type="ECO:0000313" key="6">
    <source>
        <dbReference type="EMBL" id="MFC4009326.1"/>
    </source>
</evidence>
<evidence type="ECO:0000256" key="4">
    <source>
        <dbReference type="SAM" id="MobiDB-lite"/>
    </source>
</evidence>
<keyword evidence="7" id="KW-1185">Reference proteome</keyword>
<dbReference type="SUPFAM" id="SSF50331">
    <property type="entry name" value="MOP-like"/>
    <property type="match status" value="1"/>
</dbReference>
<comment type="caution">
    <text evidence="6">The sequence shown here is derived from an EMBL/GenBank/DDBJ whole genome shotgun (WGS) entry which is preliminary data.</text>
</comment>
<dbReference type="RefSeq" id="WP_379529381.1">
    <property type="nucleotide sequence ID" value="NZ_JBHSBI010000009.1"/>
</dbReference>
<dbReference type="PROSITE" id="PS50893">
    <property type="entry name" value="ABC_TRANSPORTER_2"/>
    <property type="match status" value="1"/>
</dbReference>
<feature type="compositionally biased region" description="Low complexity" evidence="4">
    <location>
        <begin position="429"/>
        <end position="441"/>
    </location>
</feature>
<dbReference type="InterPro" id="IPR003593">
    <property type="entry name" value="AAA+_ATPase"/>
</dbReference>
<protein>
    <submittedName>
        <fullName evidence="6">ABC transporter ATP-binding protein</fullName>
    </submittedName>
</protein>
<dbReference type="InterPro" id="IPR003439">
    <property type="entry name" value="ABC_transporter-like_ATP-bd"/>
</dbReference>
<name>A0ABV8G9I9_9ACTN</name>
<dbReference type="InterPro" id="IPR050093">
    <property type="entry name" value="ABC_SmlMolc_Importer"/>
</dbReference>
<proteinExistence type="predicted"/>
<organism evidence="6 7">
    <name type="scientific">Nonomuraea purpurea</name>
    <dbReference type="NCBI Taxonomy" id="1849276"/>
    <lineage>
        <taxon>Bacteria</taxon>
        <taxon>Bacillati</taxon>
        <taxon>Actinomycetota</taxon>
        <taxon>Actinomycetes</taxon>
        <taxon>Streptosporangiales</taxon>
        <taxon>Streptosporangiaceae</taxon>
        <taxon>Nonomuraea</taxon>
    </lineage>
</organism>
<dbReference type="EMBL" id="JBHSBI010000009">
    <property type="protein sequence ID" value="MFC4009326.1"/>
    <property type="molecule type" value="Genomic_DNA"/>
</dbReference>
<dbReference type="InterPro" id="IPR017871">
    <property type="entry name" value="ABC_transporter-like_CS"/>
</dbReference>
<sequence>MAAAVESDLRLIELPGDGAGHVEIEGLAAGYEGARVLDLERLSIRKGEFLSILGPSGCGKTTLLNSIAGFVRPTAGRIVIDGSDVTDRPPYRRGLGMVFQNYALFPHMTVAANVAYGLRVRRLDRAEREERVREALRLVGLEGYAERRPKQLSGGQQQRVALARALAIRPAVLLLDEPLSNLDAKLRREMRVELRAIQRRIGTTMIFVTHDQEEALALSDRVAVMNGGRIEQLGTPDEVYRRPATRFVAQFIGAANVLEGTVTASGELDVGGITVGCGPLPVGVGEHAVVAIRPERIRLRTADEPGSTGIPDTPASALRTTDPAEASPNTAGVETAGGVAGTVGYRAFAGDAWHVEVRLADGRALSVQSADTGAGSADPPGAGTPVVATWDPADVIILDAGPEPETGAKPGTGPEARSGAGSEAKPDTGPAAKPGAEPGAGPEVGAG</sequence>
<dbReference type="Gene3D" id="2.40.50.100">
    <property type="match status" value="1"/>
</dbReference>
<reference evidence="7" key="1">
    <citation type="journal article" date="2019" name="Int. J. Syst. Evol. Microbiol.">
        <title>The Global Catalogue of Microorganisms (GCM) 10K type strain sequencing project: providing services to taxonomists for standard genome sequencing and annotation.</title>
        <authorList>
            <consortium name="The Broad Institute Genomics Platform"/>
            <consortium name="The Broad Institute Genome Sequencing Center for Infectious Disease"/>
            <person name="Wu L."/>
            <person name="Ma J."/>
        </authorList>
    </citation>
    <scope>NUCLEOTIDE SEQUENCE [LARGE SCALE GENOMIC DNA]</scope>
    <source>
        <strain evidence="7">TBRC 1276</strain>
    </source>
</reference>
<dbReference type="Proteomes" id="UP001595851">
    <property type="component" value="Unassembled WGS sequence"/>
</dbReference>
<dbReference type="InterPro" id="IPR013611">
    <property type="entry name" value="Transp-assoc_OB_typ2"/>
</dbReference>
<dbReference type="Pfam" id="PF00005">
    <property type="entry name" value="ABC_tran"/>
    <property type="match status" value="1"/>
</dbReference>
<dbReference type="SUPFAM" id="SSF52540">
    <property type="entry name" value="P-loop containing nucleoside triphosphate hydrolases"/>
    <property type="match status" value="1"/>
</dbReference>
<dbReference type="SMART" id="SM00382">
    <property type="entry name" value="AAA"/>
    <property type="match status" value="1"/>
</dbReference>
<dbReference type="Pfam" id="PF08402">
    <property type="entry name" value="TOBE_2"/>
    <property type="match status" value="1"/>
</dbReference>
<dbReference type="InterPro" id="IPR008995">
    <property type="entry name" value="Mo/tungstate-bd_C_term_dom"/>
</dbReference>
<keyword evidence="2" id="KW-0547">Nucleotide-binding</keyword>
<evidence type="ECO:0000313" key="7">
    <source>
        <dbReference type="Proteomes" id="UP001595851"/>
    </source>
</evidence>
<evidence type="ECO:0000256" key="1">
    <source>
        <dbReference type="ARBA" id="ARBA00022448"/>
    </source>
</evidence>
<dbReference type="InterPro" id="IPR027417">
    <property type="entry name" value="P-loop_NTPase"/>
</dbReference>
<dbReference type="PANTHER" id="PTHR42781">
    <property type="entry name" value="SPERMIDINE/PUTRESCINE IMPORT ATP-BINDING PROTEIN POTA"/>
    <property type="match status" value="1"/>
</dbReference>
<dbReference type="PANTHER" id="PTHR42781:SF4">
    <property type="entry name" value="SPERMIDINE_PUTRESCINE IMPORT ATP-BINDING PROTEIN POTA"/>
    <property type="match status" value="1"/>
</dbReference>
<evidence type="ECO:0000256" key="3">
    <source>
        <dbReference type="ARBA" id="ARBA00022840"/>
    </source>
</evidence>
<feature type="region of interest" description="Disordered" evidence="4">
    <location>
        <begin position="302"/>
        <end position="335"/>
    </location>
</feature>